<evidence type="ECO:0000313" key="1">
    <source>
        <dbReference type="EMBL" id="AJZ61298.1"/>
    </source>
</evidence>
<sequence>MPSRLAALGSRKLHIASYTYSGDGANVRFRSLNSPFWIACRQPRIGRVSHPLMKHRPLEMCI</sequence>
<reference evidence="1 3" key="1">
    <citation type="journal article" date="2015" name="Genome Announc.">
        <title>Complete genome sequences for 59 burkholderia isolates, both pathogenic and near neighbor.</title>
        <authorList>
            <person name="Johnson S.L."/>
            <person name="Bishop-Lilly K.A."/>
            <person name="Ladner J.T."/>
            <person name="Daligault H.E."/>
            <person name="Davenport K.W."/>
            <person name="Jaissle J."/>
            <person name="Frey K.G."/>
            <person name="Koroleva G.I."/>
            <person name="Bruce D.C."/>
            <person name="Coyne S.R."/>
            <person name="Broomall S.M."/>
            <person name="Li P.E."/>
            <person name="Teshima H."/>
            <person name="Gibbons H.S."/>
            <person name="Palacios G.F."/>
            <person name="Rosenzweig C.N."/>
            <person name="Redden C.L."/>
            <person name="Xu Y."/>
            <person name="Minogue T.D."/>
            <person name="Chain P.S."/>
        </authorList>
    </citation>
    <scope>NUCLEOTIDE SEQUENCE [LARGE SCALE GENOMIC DNA]</scope>
    <source>
        <strain evidence="1 3">ATCC BAA-463</strain>
    </source>
</reference>
<name>A0AAW3USR3_9BURK</name>
<dbReference type="EMBL" id="JACIIK010000004">
    <property type="protein sequence ID" value="MBB6201383.1"/>
    <property type="molecule type" value="Genomic_DNA"/>
</dbReference>
<evidence type="ECO:0000313" key="4">
    <source>
        <dbReference type="Proteomes" id="UP000518681"/>
    </source>
</evidence>
<dbReference type="Proteomes" id="UP000518681">
    <property type="component" value="Unassembled WGS sequence"/>
</dbReference>
<dbReference type="EMBL" id="CP010027">
    <property type="protein sequence ID" value="AJZ61298.1"/>
    <property type="molecule type" value="Genomic_DNA"/>
</dbReference>
<organism evidence="2 4">
    <name type="scientific">Paraburkholderia fungorum</name>
    <dbReference type="NCBI Taxonomy" id="134537"/>
    <lineage>
        <taxon>Bacteria</taxon>
        <taxon>Pseudomonadati</taxon>
        <taxon>Pseudomonadota</taxon>
        <taxon>Betaproteobacteria</taxon>
        <taxon>Burkholderiales</taxon>
        <taxon>Burkholderiaceae</taxon>
        <taxon>Paraburkholderia</taxon>
    </lineage>
</organism>
<dbReference type="KEGG" id="bfn:OI25_5645"/>
<gene>
    <name evidence="2" type="ORF">GGD69_002236</name>
    <name evidence="1" type="ORF">OI25_5645</name>
</gene>
<evidence type="ECO:0000313" key="2">
    <source>
        <dbReference type="EMBL" id="MBB6201383.1"/>
    </source>
</evidence>
<reference evidence="2 4" key="2">
    <citation type="submission" date="2020-08" db="EMBL/GenBank/DDBJ databases">
        <title>Genomic Encyclopedia of Type Strains, Phase IV (KMG-V): Genome sequencing to study the core and pangenomes of soil and plant-associated prokaryotes.</title>
        <authorList>
            <person name="Whitman W."/>
        </authorList>
    </citation>
    <scope>NUCLEOTIDE SEQUENCE [LARGE SCALE GENOMIC DNA]</scope>
    <source>
        <strain evidence="2 4">SEMIA 4013</strain>
    </source>
</reference>
<dbReference type="Proteomes" id="UP000032614">
    <property type="component" value="Chromosome 2"/>
</dbReference>
<accession>A0AAW3USR3</accession>
<proteinExistence type="predicted"/>
<dbReference type="AlphaFoldDB" id="A0AAW3USR3"/>
<evidence type="ECO:0000313" key="3">
    <source>
        <dbReference type="Proteomes" id="UP000032614"/>
    </source>
</evidence>
<protein>
    <submittedName>
        <fullName evidence="2">Uncharacterized protein</fullName>
    </submittedName>
</protein>